<evidence type="ECO:0000313" key="4">
    <source>
        <dbReference type="EMBL" id="TKA25701.1"/>
    </source>
</evidence>
<dbReference type="OrthoDB" id="5395440at2759"/>
<evidence type="ECO:0000256" key="2">
    <source>
        <dbReference type="SAM" id="MobiDB-lite"/>
    </source>
</evidence>
<evidence type="ECO:0000259" key="3">
    <source>
        <dbReference type="Pfam" id="PF24554"/>
    </source>
</evidence>
<dbReference type="Pfam" id="PF24554">
    <property type="entry name" value="DUF7603"/>
    <property type="match status" value="1"/>
</dbReference>
<reference evidence="4 5" key="1">
    <citation type="submission" date="2017-03" db="EMBL/GenBank/DDBJ databases">
        <title>Genomes of endolithic fungi from Antarctica.</title>
        <authorList>
            <person name="Coleine C."/>
            <person name="Masonjones S."/>
            <person name="Stajich J.E."/>
        </authorList>
    </citation>
    <scope>NUCLEOTIDE SEQUENCE [LARGE SCALE GENOMIC DNA]</scope>
    <source>
        <strain evidence="4 5">CCFEE 6315</strain>
    </source>
</reference>
<feature type="coiled-coil region" evidence="1">
    <location>
        <begin position="870"/>
        <end position="897"/>
    </location>
</feature>
<accession>A0A4U0TTT3</accession>
<feature type="compositionally biased region" description="Low complexity" evidence="2">
    <location>
        <begin position="616"/>
        <end position="641"/>
    </location>
</feature>
<feature type="compositionally biased region" description="Polar residues" evidence="2">
    <location>
        <begin position="207"/>
        <end position="226"/>
    </location>
</feature>
<organism evidence="4 5">
    <name type="scientific">Salinomyces thailandicus</name>
    <dbReference type="NCBI Taxonomy" id="706561"/>
    <lineage>
        <taxon>Eukaryota</taxon>
        <taxon>Fungi</taxon>
        <taxon>Dikarya</taxon>
        <taxon>Ascomycota</taxon>
        <taxon>Pezizomycotina</taxon>
        <taxon>Dothideomycetes</taxon>
        <taxon>Dothideomycetidae</taxon>
        <taxon>Mycosphaerellales</taxon>
        <taxon>Teratosphaeriaceae</taxon>
        <taxon>Salinomyces</taxon>
    </lineage>
</organism>
<feature type="region of interest" description="Disordered" evidence="2">
    <location>
        <begin position="814"/>
        <end position="837"/>
    </location>
</feature>
<feature type="region of interest" description="Disordered" evidence="2">
    <location>
        <begin position="202"/>
        <end position="239"/>
    </location>
</feature>
<protein>
    <recommendedName>
        <fullName evidence="3">DUF7603 domain-containing protein</fullName>
    </recommendedName>
</protein>
<proteinExistence type="predicted"/>
<feature type="coiled-coil region" evidence="1">
    <location>
        <begin position="963"/>
        <end position="1025"/>
    </location>
</feature>
<feature type="compositionally biased region" description="Low complexity" evidence="2">
    <location>
        <begin position="415"/>
        <end position="424"/>
    </location>
</feature>
<dbReference type="AlphaFoldDB" id="A0A4U0TTT3"/>
<dbReference type="InterPro" id="IPR056023">
    <property type="entry name" value="DUF7603"/>
</dbReference>
<sequence>MASAHSRGSSFADDSYYYARSLNDAASHSSRDRDSVVPPIAPAQQHQSVKKQASLAHISVPSFRAFQQQASHIPIASPGATARLHSLRSSLQPAHSPRAASCSLAEKASPRLADPASRPLSLDSPLPKHPNGLAGEISPPLTKEYLGRREADRESVTIASTARDHDHNASIDSRVFGDQASSSYAHSRGSSIPIHARYAVNERTSHVPKQSTSSIGFSDYGSNASPVKSEHSMSAHEQTPSMTLEFDGVQRTLSDDSLASDSSQTREPQQKSPAGRLGNFFGWKSSSQRSGTESPTTTFSDRSPSPLPSPRIQKIEQGMLMEGGGSTARLNPPGLDIHKANARQSDYFDNPDTPMLLGSPDTNAHVRELEKELEQVSTELAGSIRREMDLEDELDRIRAEMPTIPPAEMTRRSSDYFSDSGTSSVRYPVSDPERRLEEMEQKLRKAEQDRGNIKIEMASRLQTELGRRRDLEQMMHNLEEQLQKQFDEEEQRGGTEARVAELEQNLEESKRRLGQERQAKDSFGDLYSATRLELEQHKNERDNLREEVVPQLRARIEGLEHEATNTQALTYENTRLQQELINMREEVQKSQTQGARNGFSSIAEEDGVMSPVLGPRANLSRSNSLARSRSTRGGSLTRSGSVKGEGRQRSGSGGPHPLSVEGVREIEDQRDALHTALKLLISRHEQSQREHERAIRKLLTAKEKAEQVKPRRAGYNRDVSYLKDEVTTLRKRTEDALEQKWQYEKGLAGIKMDLDRAEQETRSLRNMLRERNLLADRTSYLSSHSDDKPADDVMRLTTSTAEGERDQVKQLAEEYRQRAQSATQDGSSEELMSSASRMDELADQLESRVNANIQLRERLAEAVTKGEHEQQQSTRQIQEMQKRLAAMEDGVLQAQQHSENMLGTHEAEVRRIEEATSPSLQRLRIDIPEPKKLSPTSPLFAKSPKVGSKKQLVEETLLDASRTQMLERQVRELERSLRDAEEDMQTVVQRVNRSQLEVAKLQTERDAALTQMRKLQDMIVEERERAEGFL</sequence>
<feature type="compositionally biased region" description="Basic and acidic residues" evidence="2">
    <location>
        <begin position="145"/>
        <end position="155"/>
    </location>
</feature>
<dbReference type="EMBL" id="NAJL01000033">
    <property type="protein sequence ID" value="TKA25701.1"/>
    <property type="molecule type" value="Genomic_DNA"/>
</dbReference>
<feature type="region of interest" description="Disordered" evidence="2">
    <location>
        <begin position="601"/>
        <end position="661"/>
    </location>
</feature>
<feature type="coiled-coil region" evidence="1">
    <location>
        <begin position="366"/>
        <end position="400"/>
    </location>
</feature>
<name>A0A4U0TTT3_9PEZI</name>
<keyword evidence="5" id="KW-1185">Reference proteome</keyword>
<feature type="region of interest" description="Disordered" evidence="2">
    <location>
        <begin position="86"/>
        <end position="171"/>
    </location>
</feature>
<gene>
    <name evidence="4" type="ORF">B0A50_05796</name>
</gene>
<feature type="region of interest" description="Disordered" evidence="2">
    <location>
        <begin position="256"/>
        <end position="308"/>
    </location>
</feature>
<feature type="region of interest" description="Disordered" evidence="2">
    <location>
        <begin position="409"/>
        <end position="435"/>
    </location>
</feature>
<feature type="compositionally biased region" description="Polar residues" evidence="2">
    <location>
        <begin position="818"/>
        <end position="836"/>
    </location>
</feature>
<dbReference type="Proteomes" id="UP000308549">
    <property type="component" value="Unassembled WGS sequence"/>
</dbReference>
<comment type="caution">
    <text evidence="4">The sequence shown here is derived from an EMBL/GenBank/DDBJ whole genome shotgun (WGS) entry which is preliminary data.</text>
</comment>
<feature type="domain" description="DUF7603" evidence="3">
    <location>
        <begin position="794"/>
        <end position="889"/>
    </location>
</feature>
<evidence type="ECO:0000313" key="5">
    <source>
        <dbReference type="Proteomes" id="UP000308549"/>
    </source>
</evidence>
<evidence type="ECO:0000256" key="1">
    <source>
        <dbReference type="SAM" id="Coils"/>
    </source>
</evidence>
<keyword evidence="1" id="KW-0175">Coiled coil</keyword>
<feature type="compositionally biased region" description="Polar residues" evidence="2">
    <location>
        <begin position="284"/>
        <end position="299"/>
    </location>
</feature>
<feature type="region of interest" description="Disordered" evidence="2">
    <location>
        <begin position="27"/>
        <end position="54"/>
    </location>
</feature>